<gene>
    <name evidence="2" type="ordered locus">Suden_1069</name>
</gene>
<dbReference type="eggNOG" id="COG1451">
    <property type="taxonomic scope" value="Bacteria"/>
</dbReference>
<organism evidence="2 3">
    <name type="scientific">Sulfurimonas denitrificans (strain ATCC 33889 / DSM 1251)</name>
    <name type="common">Thiomicrospira denitrificans (strain ATCC 33889 / DSM 1251)</name>
    <dbReference type="NCBI Taxonomy" id="326298"/>
    <lineage>
        <taxon>Bacteria</taxon>
        <taxon>Pseudomonadati</taxon>
        <taxon>Campylobacterota</taxon>
        <taxon>Epsilonproteobacteria</taxon>
        <taxon>Campylobacterales</taxon>
        <taxon>Sulfurimonadaceae</taxon>
        <taxon>Sulfurimonas</taxon>
    </lineage>
</organism>
<proteinExistence type="predicted"/>
<evidence type="ECO:0000259" key="1">
    <source>
        <dbReference type="Pfam" id="PF01863"/>
    </source>
</evidence>
<evidence type="ECO:0000313" key="3">
    <source>
        <dbReference type="Proteomes" id="UP000002714"/>
    </source>
</evidence>
<evidence type="ECO:0000313" key="2">
    <source>
        <dbReference type="EMBL" id="ABB44347.1"/>
    </source>
</evidence>
<dbReference type="AlphaFoldDB" id="Q30RN4"/>
<dbReference type="Proteomes" id="UP000002714">
    <property type="component" value="Chromosome"/>
</dbReference>
<dbReference type="InterPro" id="IPR002725">
    <property type="entry name" value="YgjP-like_metallopeptidase"/>
</dbReference>
<dbReference type="RefSeq" id="WP_011372699.1">
    <property type="nucleotide sequence ID" value="NC_007575.1"/>
</dbReference>
<dbReference type="STRING" id="326298.Suden_1069"/>
<reference evidence="2 3" key="1">
    <citation type="journal article" date="2008" name="Appl. Environ. Microbiol.">
        <title>Genome of the epsilonproteobacterial chemolithoautotroph Sulfurimonas denitrificans.</title>
        <authorList>
            <person name="Sievert S.M."/>
            <person name="Scott K.M."/>
            <person name="Klotz M.G."/>
            <person name="Chain P.S.G."/>
            <person name="Hauser L.J."/>
            <person name="Hemp J."/>
            <person name="Huegler M."/>
            <person name="Land M."/>
            <person name="Lapidus A."/>
            <person name="Larimer F.W."/>
            <person name="Lucas S."/>
            <person name="Malfatti S.A."/>
            <person name="Meyer F."/>
            <person name="Paulsen I.T."/>
            <person name="Ren Q."/>
            <person name="Simon J."/>
            <person name="Bailey K."/>
            <person name="Diaz E."/>
            <person name="Fitzpatrick K.A."/>
            <person name="Glover B."/>
            <person name="Gwatney N."/>
            <person name="Korajkic A."/>
            <person name="Long A."/>
            <person name="Mobberley J.M."/>
            <person name="Pantry S.N."/>
            <person name="Pazder G."/>
            <person name="Peterson S."/>
            <person name="Quintanilla J.D."/>
            <person name="Sprinkle R."/>
            <person name="Stephens J."/>
            <person name="Thomas P."/>
            <person name="Vaughn R."/>
            <person name="Weber M.J."/>
            <person name="Wooten L.L."/>
        </authorList>
    </citation>
    <scope>NUCLEOTIDE SEQUENCE [LARGE SCALE GENOMIC DNA]</scope>
    <source>
        <strain evidence="3">ATCC 33889 / DSM 1251</strain>
    </source>
</reference>
<dbReference type="HOGENOM" id="CLU_065947_2_2_7"/>
<dbReference type="PANTHER" id="PTHR30399">
    <property type="entry name" value="UNCHARACTERIZED PROTEIN YGJP"/>
    <property type="match status" value="1"/>
</dbReference>
<accession>Q30RN4</accession>
<dbReference type="Pfam" id="PF01863">
    <property type="entry name" value="YgjP-like"/>
    <property type="match status" value="1"/>
</dbReference>
<keyword evidence="3" id="KW-1185">Reference proteome</keyword>
<protein>
    <recommendedName>
        <fullName evidence="1">YgjP-like metallopeptidase domain-containing protein</fullName>
    </recommendedName>
</protein>
<dbReference type="OrthoDB" id="5321643at2"/>
<name>Q30RN4_SULDN</name>
<dbReference type="PANTHER" id="PTHR30399:SF1">
    <property type="entry name" value="UTP PYROPHOSPHATASE"/>
    <property type="match status" value="1"/>
</dbReference>
<feature type="domain" description="YgjP-like metallopeptidase" evidence="1">
    <location>
        <begin position="27"/>
        <end position="220"/>
    </location>
</feature>
<dbReference type="Gene3D" id="3.30.2010.10">
    <property type="entry name" value="Metalloproteases ('zincins'), catalytic domain"/>
    <property type="match status" value="1"/>
</dbReference>
<dbReference type="CDD" id="cd07344">
    <property type="entry name" value="M48_yhfN_like"/>
    <property type="match status" value="1"/>
</dbReference>
<dbReference type="EMBL" id="CP000153">
    <property type="protein sequence ID" value="ABB44347.1"/>
    <property type="molecule type" value="Genomic_DNA"/>
</dbReference>
<sequence>MQKTLLSTCKINFNDLEILHLQKATLKNSYLSVKKNGEITLKTPKVSNAFIQKLLIQREPWIRKQLKTIELSKPISINLQDEILLFGEVFSMDSDEAKELRELLQKVDISEQDTILKCYEKFYKNFATLYLTQRVEYFAKVMKLSFSELKFKKMRSRWGSCSSKMVITLNTELIKIDKELIDFIVVHELSHLVHMNHSKKFHSLVFEYMPKAKALNKELKAICLL</sequence>
<dbReference type="InterPro" id="IPR053136">
    <property type="entry name" value="UTP_pyrophosphatase-like"/>
</dbReference>
<dbReference type="KEGG" id="tdn:Suden_1069"/>